<feature type="transmembrane region" description="Helical" evidence="1">
    <location>
        <begin position="27"/>
        <end position="46"/>
    </location>
</feature>
<evidence type="ECO:0000313" key="3">
    <source>
        <dbReference type="Proteomes" id="UP001165041"/>
    </source>
</evidence>
<evidence type="ECO:0000313" key="2">
    <source>
        <dbReference type="EMBL" id="GLW75375.1"/>
    </source>
</evidence>
<dbReference type="EMBL" id="BSSA01000057">
    <property type="protein sequence ID" value="GLW75375.1"/>
    <property type="molecule type" value="Genomic_DNA"/>
</dbReference>
<feature type="transmembrane region" description="Helical" evidence="1">
    <location>
        <begin position="207"/>
        <end position="225"/>
    </location>
</feature>
<evidence type="ECO:0000256" key="1">
    <source>
        <dbReference type="SAM" id="Phobius"/>
    </source>
</evidence>
<protein>
    <recommendedName>
        <fullName evidence="4">DUF4184 family protein</fullName>
    </recommendedName>
</protein>
<keyword evidence="1" id="KW-1133">Transmembrane helix</keyword>
<dbReference type="AlphaFoldDB" id="A0A9W6QDU2"/>
<comment type="caution">
    <text evidence="2">The sequence shown here is derived from an EMBL/GenBank/DDBJ whole genome shotgun (WGS) entry which is preliminary data.</text>
</comment>
<feature type="transmembrane region" description="Helical" evidence="1">
    <location>
        <begin position="58"/>
        <end position="80"/>
    </location>
</feature>
<name>A0A9W6QDU2_9ACTN</name>
<gene>
    <name evidence="2" type="ORF">Kpho02_76720</name>
</gene>
<evidence type="ECO:0008006" key="4">
    <source>
        <dbReference type="Google" id="ProtNLM"/>
    </source>
</evidence>
<dbReference type="Proteomes" id="UP001165041">
    <property type="component" value="Unassembled WGS sequence"/>
</dbReference>
<dbReference type="RefSeq" id="WP_285740900.1">
    <property type="nucleotide sequence ID" value="NZ_BSSA01000057.1"/>
</dbReference>
<keyword evidence="1" id="KW-0812">Transmembrane</keyword>
<keyword evidence="1" id="KW-0472">Membrane</keyword>
<accession>A0A9W6QDU2</accession>
<reference evidence="2" key="1">
    <citation type="submission" date="2023-02" db="EMBL/GenBank/DDBJ databases">
        <title>Kitasatospora phosalacinea NBRC 14627.</title>
        <authorList>
            <person name="Ichikawa N."/>
            <person name="Sato H."/>
            <person name="Tonouchi N."/>
        </authorList>
    </citation>
    <scope>NUCLEOTIDE SEQUENCE</scope>
    <source>
        <strain evidence="2">NBRC 14627</strain>
    </source>
</reference>
<proteinExistence type="predicted"/>
<sequence>MPFTASHAAAVLPGLRAARGRGALVAAGLVAGAMAPDVPFFAESLVRGAYRHGGVTHRWWAAPTVDVVVGAGLVAGWYGLWREPLREAVPGRWNAVVPAGRPSAGELGRAAGAVAAGAATHLVWDSFTHHGRAGVRALPALEREVGGVPLYTVLQYGTSLAGLAVLARYAGPWREGRRGTAAVLGAAALAGAAERVRRRERGFVDEACFGAGAGLAVGAALFGLLRRTGRHQGPGERRAGGR</sequence>
<dbReference type="Pfam" id="PF13803">
    <property type="entry name" value="DUF4184"/>
    <property type="match status" value="1"/>
</dbReference>
<organism evidence="2 3">
    <name type="scientific">Kitasatospora phosalacinea</name>
    <dbReference type="NCBI Taxonomy" id="2065"/>
    <lineage>
        <taxon>Bacteria</taxon>
        <taxon>Bacillati</taxon>
        <taxon>Actinomycetota</taxon>
        <taxon>Actinomycetes</taxon>
        <taxon>Kitasatosporales</taxon>
        <taxon>Streptomycetaceae</taxon>
        <taxon>Kitasatospora</taxon>
    </lineage>
</organism>
<dbReference type="InterPro" id="IPR025238">
    <property type="entry name" value="DUF4184"/>
</dbReference>